<dbReference type="GO" id="GO:0047429">
    <property type="term" value="F:nucleoside triphosphate diphosphatase activity"/>
    <property type="evidence" value="ECO:0007669"/>
    <property type="project" value="InterPro"/>
</dbReference>
<evidence type="ECO:0000313" key="1">
    <source>
        <dbReference type="EMBL" id="GGK56154.1"/>
    </source>
</evidence>
<gene>
    <name evidence="1" type="ORF">GCM10009067_05770</name>
</gene>
<reference evidence="1" key="2">
    <citation type="submission" date="2020-09" db="EMBL/GenBank/DDBJ databases">
        <authorList>
            <person name="Sun Q."/>
            <person name="Ohkuma M."/>
        </authorList>
    </citation>
    <scope>NUCLEOTIDE SEQUENCE</scope>
    <source>
        <strain evidence="1">JCM 19018</strain>
    </source>
</reference>
<accession>A0A830EVU2</accession>
<name>A0A830EVU2_9EURY</name>
<comment type="caution">
    <text evidence="1">The sequence shown here is derived from an EMBL/GenBank/DDBJ whole genome shotgun (WGS) entry which is preliminary data.</text>
</comment>
<dbReference type="CDD" id="cd11537">
    <property type="entry name" value="NTP-PPase_RS21-C6_like"/>
    <property type="match status" value="1"/>
</dbReference>
<dbReference type="PANTHER" id="PTHR46523">
    <property type="entry name" value="DCTP PYROPHOSPHATASE 1"/>
    <property type="match status" value="1"/>
</dbReference>
<dbReference type="GO" id="GO:0009143">
    <property type="term" value="P:nucleoside triphosphate catabolic process"/>
    <property type="evidence" value="ECO:0007669"/>
    <property type="project" value="InterPro"/>
</dbReference>
<dbReference type="AlphaFoldDB" id="A0A830EVU2"/>
<proteinExistence type="predicted"/>
<dbReference type="RefSeq" id="WP_188975206.1">
    <property type="nucleotide sequence ID" value="NZ_BMPD01000001.1"/>
</dbReference>
<sequence length="115" mass="13910">MQFDDLNKEIREFCETRDWSQYHSPKDLAIGLSTESNELLDIFRFKSQREQLEIISNPDRQSEVEDELADVLFFLLRFADLHDIDLEDALETKIEKNRERYPKEEYESSNRKYNE</sequence>
<keyword evidence="1" id="KW-0378">Hydrolase</keyword>
<dbReference type="Gene3D" id="1.10.287.1080">
    <property type="entry name" value="MazG-like"/>
    <property type="match status" value="1"/>
</dbReference>
<organism evidence="1 2">
    <name type="scientific">Haloarcula sebkhae</name>
    <dbReference type="NCBI Taxonomy" id="932660"/>
    <lineage>
        <taxon>Archaea</taxon>
        <taxon>Methanobacteriati</taxon>
        <taxon>Methanobacteriota</taxon>
        <taxon>Stenosarchaea group</taxon>
        <taxon>Halobacteria</taxon>
        <taxon>Halobacteriales</taxon>
        <taxon>Haloarculaceae</taxon>
        <taxon>Haloarcula</taxon>
    </lineage>
</organism>
<dbReference type="PIRSF" id="PIRSF029826">
    <property type="entry name" value="UCP029826_pph"/>
    <property type="match status" value="1"/>
</dbReference>
<dbReference type="EMBL" id="BMPD01000001">
    <property type="protein sequence ID" value="GGK56154.1"/>
    <property type="molecule type" value="Genomic_DNA"/>
</dbReference>
<dbReference type="InterPro" id="IPR025984">
    <property type="entry name" value="DCTPP"/>
</dbReference>
<dbReference type="Pfam" id="PF12643">
    <property type="entry name" value="MazG-like"/>
    <property type="match status" value="1"/>
</dbReference>
<dbReference type="SUPFAM" id="SSF101386">
    <property type="entry name" value="all-alpha NTP pyrophosphatases"/>
    <property type="match status" value="1"/>
</dbReference>
<protein>
    <submittedName>
        <fullName evidence="1">Nucleotide pyrophosphohydrolase</fullName>
    </submittedName>
</protein>
<evidence type="ECO:0000313" key="2">
    <source>
        <dbReference type="Proteomes" id="UP000614221"/>
    </source>
</evidence>
<dbReference type="PANTHER" id="PTHR46523:SF1">
    <property type="entry name" value="DCTP PYROPHOSPHATASE 1"/>
    <property type="match status" value="1"/>
</dbReference>
<dbReference type="InterPro" id="IPR052555">
    <property type="entry name" value="dCTP_Pyrophosphatase"/>
</dbReference>
<dbReference type="Proteomes" id="UP000614221">
    <property type="component" value="Unassembled WGS sequence"/>
</dbReference>
<reference evidence="1" key="1">
    <citation type="journal article" date="2014" name="Int. J. Syst. Evol. Microbiol.">
        <title>Complete genome sequence of Corynebacterium casei LMG S-19264T (=DSM 44701T), isolated from a smear-ripened cheese.</title>
        <authorList>
            <consortium name="US DOE Joint Genome Institute (JGI-PGF)"/>
            <person name="Walter F."/>
            <person name="Albersmeier A."/>
            <person name="Kalinowski J."/>
            <person name="Ruckert C."/>
        </authorList>
    </citation>
    <scope>NUCLEOTIDE SEQUENCE</scope>
    <source>
        <strain evidence="1">JCM 19018</strain>
    </source>
</reference>
<dbReference type="OrthoDB" id="147562at2157"/>